<evidence type="ECO:0000313" key="3">
    <source>
        <dbReference type="EMBL" id="NYE03932.1"/>
    </source>
</evidence>
<reference evidence="4" key="1">
    <citation type="submission" date="2020-07" db="EMBL/GenBank/DDBJ databases">
        <authorList>
            <person name="Partida-Martinez L."/>
            <person name="Huntemann M."/>
            <person name="Clum A."/>
            <person name="Wang J."/>
            <person name="Palaniappan K."/>
            <person name="Ritter S."/>
            <person name="Chen I.-M."/>
            <person name="Stamatis D."/>
            <person name="Reddy T."/>
            <person name="O'Malley R."/>
            <person name="Daum C."/>
            <person name="Shapiro N."/>
            <person name="Ivanova N."/>
            <person name="Kyrpides N."/>
            <person name="Woyke T."/>
        </authorList>
    </citation>
    <scope>NUCLEOTIDE SEQUENCE [LARGE SCALE GENOMIC DNA]</scope>
    <source>
        <strain evidence="4">AT2.8</strain>
    </source>
</reference>
<keyword evidence="2" id="KW-0732">Signal</keyword>
<accession>A0A852T5E5</accession>
<feature type="compositionally biased region" description="Polar residues" evidence="1">
    <location>
        <begin position="39"/>
        <end position="55"/>
    </location>
</feature>
<protein>
    <submittedName>
        <fullName evidence="3">Uncharacterized protein</fullName>
    </submittedName>
</protein>
<reference evidence="4" key="2">
    <citation type="submission" date="2020-08" db="EMBL/GenBank/DDBJ databases">
        <title>The Agave Microbiome: Exploring the role of microbial communities in plant adaptations to desert environments.</title>
        <authorList>
            <person name="Partida-Martinez L.P."/>
        </authorList>
    </citation>
    <scope>NUCLEOTIDE SEQUENCE [LARGE SCALE GENOMIC DNA]</scope>
    <source>
        <strain evidence="4">AT2.8</strain>
    </source>
</reference>
<proteinExistence type="predicted"/>
<comment type="caution">
    <text evidence="3">The sequence shown here is derived from an EMBL/GenBank/DDBJ whole genome shotgun (WGS) entry which is preliminary data.</text>
</comment>
<name>A0A852T5E5_9BACI</name>
<sequence>MRRKKHRMLSVFCTAMLVLPMLIQPQVNAAATKGVSVSAKDSLTSPAQKISNSLEKQFDEKEK</sequence>
<feature type="signal peptide" evidence="2">
    <location>
        <begin position="1"/>
        <end position="29"/>
    </location>
</feature>
<feature type="region of interest" description="Disordered" evidence="1">
    <location>
        <begin position="39"/>
        <end position="63"/>
    </location>
</feature>
<evidence type="ECO:0000256" key="1">
    <source>
        <dbReference type="SAM" id="MobiDB-lite"/>
    </source>
</evidence>
<evidence type="ECO:0000313" key="4">
    <source>
        <dbReference type="Proteomes" id="UP000548423"/>
    </source>
</evidence>
<dbReference type="AlphaFoldDB" id="A0A852T5E5"/>
<evidence type="ECO:0000256" key="2">
    <source>
        <dbReference type="SAM" id="SignalP"/>
    </source>
</evidence>
<dbReference type="EMBL" id="JACCBX010000002">
    <property type="protein sequence ID" value="NYE03932.1"/>
    <property type="molecule type" value="Genomic_DNA"/>
</dbReference>
<gene>
    <name evidence="3" type="ORF">F4694_000676</name>
</gene>
<organism evidence="3 4">
    <name type="scientific">Neobacillus niacini</name>
    <dbReference type="NCBI Taxonomy" id="86668"/>
    <lineage>
        <taxon>Bacteria</taxon>
        <taxon>Bacillati</taxon>
        <taxon>Bacillota</taxon>
        <taxon>Bacilli</taxon>
        <taxon>Bacillales</taxon>
        <taxon>Bacillaceae</taxon>
        <taxon>Neobacillus</taxon>
    </lineage>
</organism>
<feature type="chain" id="PRO_5038496587" evidence="2">
    <location>
        <begin position="30"/>
        <end position="63"/>
    </location>
</feature>
<dbReference type="Proteomes" id="UP000548423">
    <property type="component" value="Unassembled WGS sequence"/>
</dbReference>